<dbReference type="EMBL" id="JAESWA010000025">
    <property type="protein sequence ID" value="MBL4933509.1"/>
    <property type="molecule type" value="Genomic_DNA"/>
</dbReference>
<feature type="domain" description="HTH marR-type" evidence="4">
    <location>
        <begin position="1"/>
        <end position="139"/>
    </location>
</feature>
<evidence type="ECO:0000259" key="4">
    <source>
        <dbReference type="PROSITE" id="PS50995"/>
    </source>
</evidence>
<dbReference type="InterPro" id="IPR036390">
    <property type="entry name" value="WH_DNA-bd_sf"/>
</dbReference>
<evidence type="ECO:0000256" key="1">
    <source>
        <dbReference type="ARBA" id="ARBA00023015"/>
    </source>
</evidence>
<dbReference type="GO" id="GO:0003677">
    <property type="term" value="F:DNA binding"/>
    <property type="evidence" value="ECO:0007669"/>
    <property type="project" value="UniProtKB-KW"/>
</dbReference>
<keyword evidence="1" id="KW-0805">Transcription regulation</keyword>
<sequence length="153" mass="17899">MITKKQGGFLISKIHQLSGRIFTKKLKGYDFYDINSAQGRIIFVLWQNDGISIQELAKKTALEKSTLTRMLERLEGSGYINRIPSKDDRRKIIVTLTNKNEKLKDDYEQVSNEMLDLFYKGFTEQDIDIFEAYLTKIYSNLLNFEESLNKIKK</sequence>
<organism evidence="5 6">
    <name type="scientific">Clostridium paridis</name>
    <dbReference type="NCBI Taxonomy" id="2803863"/>
    <lineage>
        <taxon>Bacteria</taxon>
        <taxon>Bacillati</taxon>
        <taxon>Bacillota</taxon>
        <taxon>Clostridia</taxon>
        <taxon>Eubacteriales</taxon>
        <taxon>Clostridiaceae</taxon>
        <taxon>Clostridium</taxon>
    </lineage>
</organism>
<protein>
    <submittedName>
        <fullName evidence="5">MarR family transcriptional regulator</fullName>
    </submittedName>
</protein>
<dbReference type="InterPro" id="IPR000835">
    <property type="entry name" value="HTH_MarR-typ"/>
</dbReference>
<keyword evidence="2" id="KW-0238">DNA-binding</keyword>
<gene>
    <name evidence="5" type="ORF">JK634_17085</name>
</gene>
<evidence type="ECO:0000256" key="3">
    <source>
        <dbReference type="ARBA" id="ARBA00023163"/>
    </source>
</evidence>
<dbReference type="PRINTS" id="PR00598">
    <property type="entry name" value="HTHMARR"/>
</dbReference>
<dbReference type="AlphaFoldDB" id="A0A937K5W3"/>
<dbReference type="GO" id="GO:0003700">
    <property type="term" value="F:DNA-binding transcription factor activity"/>
    <property type="evidence" value="ECO:0007669"/>
    <property type="project" value="InterPro"/>
</dbReference>
<dbReference type="PROSITE" id="PS50995">
    <property type="entry name" value="HTH_MARR_2"/>
    <property type="match status" value="1"/>
</dbReference>
<keyword evidence="3" id="KW-0804">Transcription</keyword>
<dbReference type="SMART" id="SM00347">
    <property type="entry name" value="HTH_MARR"/>
    <property type="match status" value="1"/>
</dbReference>
<dbReference type="PANTHER" id="PTHR42756">
    <property type="entry name" value="TRANSCRIPTIONAL REGULATOR, MARR"/>
    <property type="match status" value="1"/>
</dbReference>
<dbReference type="RefSeq" id="WP_202768951.1">
    <property type="nucleotide sequence ID" value="NZ_JAESWA010000025.1"/>
</dbReference>
<evidence type="ECO:0000313" key="5">
    <source>
        <dbReference type="EMBL" id="MBL4933509.1"/>
    </source>
</evidence>
<evidence type="ECO:0000313" key="6">
    <source>
        <dbReference type="Proteomes" id="UP000623681"/>
    </source>
</evidence>
<evidence type="ECO:0000256" key="2">
    <source>
        <dbReference type="ARBA" id="ARBA00023125"/>
    </source>
</evidence>
<dbReference type="Pfam" id="PF01047">
    <property type="entry name" value="MarR"/>
    <property type="match status" value="1"/>
</dbReference>
<dbReference type="SUPFAM" id="SSF46785">
    <property type="entry name" value="Winged helix' DNA-binding domain"/>
    <property type="match status" value="1"/>
</dbReference>
<dbReference type="InterPro" id="IPR036388">
    <property type="entry name" value="WH-like_DNA-bd_sf"/>
</dbReference>
<dbReference type="Gene3D" id="1.10.10.10">
    <property type="entry name" value="Winged helix-like DNA-binding domain superfamily/Winged helix DNA-binding domain"/>
    <property type="match status" value="1"/>
</dbReference>
<comment type="caution">
    <text evidence="5">The sequence shown here is derived from an EMBL/GenBank/DDBJ whole genome shotgun (WGS) entry which is preliminary data.</text>
</comment>
<accession>A0A937K5W3</accession>
<reference evidence="5" key="1">
    <citation type="submission" date="2021-01" db="EMBL/GenBank/DDBJ databases">
        <title>Genome public.</title>
        <authorList>
            <person name="Liu C."/>
            <person name="Sun Q."/>
        </authorList>
    </citation>
    <scope>NUCLEOTIDE SEQUENCE</scope>
    <source>
        <strain evidence="5">YIM B02565</strain>
    </source>
</reference>
<name>A0A937K5W3_9CLOT</name>
<dbReference type="Proteomes" id="UP000623681">
    <property type="component" value="Unassembled WGS sequence"/>
</dbReference>
<dbReference type="PANTHER" id="PTHR42756:SF1">
    <property type="entry name" value="TRANSCRIPTIONAL REPRESSOR OF EMRAB OPERON"/>
    <property type="match status" value="1"/>
</dbReference>
<proteinExistence type="predicted"/>
<keyword evidence="6" id="KW-1185">Reference proteome</keyword>